<evidence type="ECO:0000256" key="3">
    <source>
        <dbReference type="ARBA" id="ARBA00022729"/>
    </source>
</evidence>
<name>A0ABW9Y336_9RHOB</name>
<organism evidence="5 6">
    <name type="scientific">Paragemmobacter ruber</name>
    <dbReference type="NCBI Taxonomy" id="1985673"/>
    <lineage>
        <taxon>Bacteria</taxon>
        <taxon>Pseudomonadati</taxon>
        <taxon>Pseudomonadota</taxon>
        <taxon>Alphaproteobacteria</taxon>
        <taxon>Rhodobacterales</taxon>
        <taxon>Paracoccaceae</taxon>
        <taxon>Paragemmobacter</taxon>
    </lineage>
</organism>
<dbReference type="CDD" id="cd08497">
    <property type="entry name" value="MbnE-like"/>
    <property type="match status" value="1"/>
</dbReference>
<dbReference type="PANTHER" id="PTHR30290">
    <property type="entry name" value="PERIPLASMIC BINDING COMPONENT OF ABC TRANSPORTER"/>
    <property type="match status" value="1"/>
</dbReference>
<dbReference type="EMBL" id="JAAATW010000001">
    <property type="protein sequence ID" value="NBE06923.1"/>
    <property type="molecule type" value="Genomic_DNA"/>
</dbReference>
<dbReference type="InterPro" id="IPR039424">
    <property type="entry name" value="SBP_5"/>
</dbReference>
<dbReference type="PIRSF" id="PIRSF002741">
    <property type="entry name" value="MppA"/>
    <property type="match status" value="1"/>
</dbReference>
<evidence type="ECO:0000259" key="4">
    <source>
        <dbReference type="Pfam" id="PF00496"/>
    </source>
</evidence>
<feature type="domain" description="Solute-binding protein family 5" evidence="4">
    <location>
        <begin position="133"/>
        <end position="535"/>
    </location>
</feature>
<sequence length="644" mass="70692">MIRRGGGAGQAKVAARAAQQAGSGFRWIGAGFVALALAAWGVAAKAQGDVTVSHAITTFGDPPKYPADFPHLDYVNPDAPKGGEISQWAFGGFDSLNPYSVQGRAAALASAPYESILTATADEIGTSYCLLCETMEYPADRSWVIFNLRPDVTFADGTPMTAEDVLFSYQTFLTKGLTDFRTVLAEQVETAEVLGPQQIKFTFKTGIPTRDLPSEVGGLPVISKAHYEANGLDLEKSSMTPFLGTGQYVLDRVDVGKSITWRRNPDYWGADLPINRGRGNFDTIRFEYYADYDAAFEGFKGGDYTFRTEASSITWATRYDFPAMASGWVKKEEVPSGAKASGQAFMFNLRRDKFTDPRVREAIGLMFNFEWSNATLFYGLYDRIDSVWENSMMEPEGPPSPEEVALLQPLVDEGLLPAAILTDPPVPAPTSGERQLDRRNLRAASALLDEAGWAVGDDGLRRNAAGEVLRVEFLNDSPSFDRVIIPFVENLKALGVDAVLTGIDNAQMESRTRPPAYDFDIVVGNARSGYLSGSELKQFYGSATADVSAFNIMGLKSPAVDRMIDVVMGAQSMDELTVATKALDRVLRAERFWVPQWYKAADWVAYLDMYEHPANLPPYALGELDFWWFNAEKAEALRAAGAIR</sequence>
<accession>A0ABW9Y336</accession>
<evidence type="ECO:0000313" key="6">
    <source>
        <dbReference type="Proteomes" id="UP001517376"/>
    </source>
</evidence>
<comment type="subcellular location">
    <subcellularLocation>
        <location evidence="1">Periplasm</location>
    </subcellularLocation>
</comment>
<evidence type="ECO:0000313" key="5">
    <source>
        <dbReference type="EMBL" id="NBE06923.1"/>
    </source>
</evidence>
<dbReference type="RefSeq" id="WP_161765881.1">
    <property type="nucleotide sequence ID" value="NZ_JAAATW010000001.1"/>
</dbReference>
<comment type="caution">
    <text evidence="5">The sequence shown here is derived from an EMBL/GenBank/DDBJ whole genome shotgun (WGS) entry which is preliminary data.</text>
</comment>
<dbReference type="Proteomes" id="UP001517376">
    <property type="component" value="Unassembled WGS sequence"/>
</dbReference>
<comment type="similarity">
    <text evidence="2">Belongs to the bacterial solute-binding protein 5 family.</text>
</comment>
<dbReference type="SUPFAM" id="SSF53850">
    <property type="entry name" value="Periplasmic binding protein-like II"/>
    <property type="match status" value="1"/>
</dbReference>
<reference evidence="6" key="1">
    <citation type="submission" date="2020-01" db="EMBL/GenBank/DDBJ databases">
        <title>Sphingomonas sp. strain CSW-10.</title>
        <authorList>
            <person name="Chen W.-M."/>
        </authorList>
    </citation>
    <scope>NUCLEOTIDE SEQUENCE [LARGE SCALE GENOMIC DNA]</scope>
    <source>
        <strain evidence="6">CCP-1</strain>
    </source>
</reference>
<dbReference type="InterPro" id="IPR030678">
    <property type="entry name" value="Peptide/Ni-bd"/>
</dbReference>
<gene>
    <name evidence="5" type="ORF">GU920_05210</name>
</gene>
<proteinExistence type="inferred from homology"/>
<dbReference type="Gene3D" id="3.10.105.10">
    <property type="entry name" value="Dipeptide-binding Protein, Domain 3"/>
    <property type="match status" value="1"/>
</dbReference>
<dbReference type="Gene3D" id="3.40.190.10">
    <property type="entry name" value="Periplasmic binding protein-like II"/>
    <property type="match status" value="1"/>
</dbReference>
<evidence type="ECO:0000256" key="2">
    <source>
        <dbReference type="ARBA" id="ARBA00005695"/>
    </source>
</evidence>
<protein>
    <submittedName>
        <fullName evidence="5">ABC transporter substrate-binding protein</fullName>
    </submittedName>
</protein>
<dbReference type="InterPro" id="IPR000914">
    <property type="entry name" value="SBP_5_dom"/>
</dbReference>
<keyword evidence="3" id="KW-0732">Signal</keyword>
<dbReference type="Pfam" id="PF00496">
    <property type="entry name" value="SBP_bac_5"/>
    <property type="match status" value="1"/>
</dbReference>
<keyword evidence="6" id="KW-1185">Reference proteome</keyword>
<evidence type="ECO:0000256" key="1">
    <source>
        <dbReference type="ARBA" id="ARBA00004418"/>
    </source>
</evidence>
<dbReference type="PANTHER" id="PTHR30290:SF64">
    <property type="entry name" value="ABC TRANSPORTER PERIPLASMIC BINDING PROTEIN"/>
    <property type="match status" value="1"/>
</dbReference>